<dbReference type="GO" id="GO:0010972">
    <property type="term" value="P:negative regulation of G2/M transition of mitotic cell cycle"/>
    <property type="evidence" value="ECO:0007669"/>
    <property type="project" value="InterPro"/>
</dbReference>
<protein>
    <recommendedName>
        <fullName evidence="4">Migration and invasion-inhibitory protein</fullName>
    </recommendedName>
</protein>
<dbReference type="Proteomes" id="UP000237246">
    <property type="component" value="Unassembled WGS sequence"/>
</dbReference>
<feature type="region of interest" description="Disordered" evidence="1">
    <location>
        <begin position="140"/>
        <end position="208"/>
    </location>
</feature>
<dbReference type="InterPro" id="IPR031466">
    <property type="entry name" value="MIIP"/>
</dbReference>
<feature type="region of interest" description="Disordered" evidence="1">
    <location>
        <begin position="26"/>
        <end position="64"/>
    </location>
</feature>
<evidence type="ECO:0008006" key="4">
    <source>
        <dbReference type="Google" id="ProtNLM"/>
    </source>
</evidence>
<evidence type="ECO:0000313" key="3">
    <source>
        <dbReference type="Proteomes" id="UP000237246"/>
    </source>
</evidence>
<dbReference type="Pfam" id="PF15734">
    <property type="entry name" value="MIIP"/>
    <property type="match status" value="1"/>
</dbReference>
<accession>A0A2P4SKF7</accession>
<dbReference type="GO" id="GO:0030336">
    <property type="term" value="P:negative regulation of cell migration"/>
    <property type="evidence" value="ECO:0007669"/>
    <property type="project" value="InterPro"/>
</dbReference>
<gene>
    <name evidence="2" type="ORF">CIB84_011665</name>
</gene>
<dbReference type="PANTHER" id="PTHR34831">
    <property type="entry name" value="MIGRATION AND INVASION-INHIBITORY PROTEIN"/>
    <property type="match status" value="1"/>
</dbReference>
<reference evidence="2 3" key="1">
    <citation type="submission" date="2018-01" db="EMBL/GenBank/DDBJ databases">
        <title>Comparison of the Chinese Bamboo Partridge and Red Junglefowl genome sequences highlights the importance of demography in genome evolution.</title>
        <authorList>
            <person name="Tiley G.P."/>
            <person name="Kimball R.T."/>
            <person name="Braun E.L."/>
            <person name="Burleigh J.G."/>
        </authorList>
    </citation>
    <scope>NUCLEOTIDE SEQUENCE [LARGE SCALE GENOMIC DNA]</scope>
    <source>
        <strain evidence="2">RTK389</strain>
        <tissue evidence="2">Blood</tissue>
    </source>
</reference>
<name>A0A2P4SKF7_BAMTH</name>
<dbReference type="EMBL" id="PPHD01039965">
    <property type="protein sequence ID" value="POI24585.1"/>
    <property type="molecule type" value="Genomic_DNA"/>
</dbReference>
<feature type="compositionally biased region" description="Low complexity" evidence="1">
    <location>
        <begin position="29"/>
        <end position="40"/>
    </location>
</feature>
<dbReference type="AlphaFoldDB" id="A0A2P4SKF7"/>
<evidence type="ECO:0000256" key="1">
    <source>
        <dbReference type="SAM" id="MobiDB-lite"/>
    </source>
</evidence>
<evidence type="ECO:0000313" key="2">
    <source>
        <dbReference type="EMBL" id="POI24585.1"/>
    </source>
</evidence>
<organism evidence="2 3">
    <name type="scientific">Bambusicola thoracicus</name>
    <name type="common">Chinese bamboo-partridge</name>
    <name type="synonym">Perdix thoracica</name>
    <dbReference type="NCBI Taxonomy" id="9083"/>
    <lineage>
        <taxon>Eukaryota</taxon>
        <taxon>Metazoa</taxon>
        <taxon>Chordata</taxon>
        <taxon>Craniata</taxon>
        <taxon>Vertebrata</taxon>
        <taxon>Euteleostomi</taxon>
        <taxon>Archelosauria</taxon>
        <taxon>Archosauria</taxon>
        <taxon>Dinosauria</taxon>
        <taxon>Saurischia</taxon>
        <taxon>Theropoda</taxon>
        <taxon>Coelurosauria</taxon>
        <taxon>Aves</taxon>
        <taxon>Neognathae</taxon>
        <taxon>Galloanserae</taxon>
        <taxon>Galliformes</taxon>
        <taxon>Phasianidae</taxon>
        <taxon>Perdicinae</taxon>
        <taxon>Bambusicola</taxon>
    </lineage>
</organism>
<sequence>MESEHLRLRQANQDLLQRLRMKQEEIRKSLPSKPLLPASLHNRATTEASVPLPKRGKENQVDGLSTQHSPAALVSVEPRACTARAALCSSLKHSSSDRGVQQQTKVQESVLQSSFPGKEKNLIPVSAVITCDRETCRVDRDSHAQGSAEEDSFLLGDGKNRRQTTLPHGPSKKNEPKGHLDPSVNKVQSEETSKEATTPKSILLTSQSKELKKEAGHVTFQAEPEEYTVPVSSWSVRPFLGYDWIAGLLDTNCSVAEKSDQYFAELHEFRQANKEACISEQHLETEPLEYIIPEQDSIASSHKCVYCYRLNQRLFPVPTDSDSACPVCKVPRAHQPPETLEESAYVRVSIPRSTLMPAYKYKAHCRKSFEPADSLALPLHCLVGWENTIPSSDPTVSSLDLRASLEEKPSHHSHLNLVSRVSGGTRTDELLNMTYSTLFRLSSASQQRGTKTNMDTVEQLHF</sequence>
<feature type="compositionally biased region" description="Polar residues" evidence="1">
    <location>
        <begin position="195"/>
        <end position="208"/>
    </location>
</feature>
<comment type="caution">
    <text evidence="2">The sequence shown here is derived from an EMBL/GenBank/DDBJ whole genome shotgun (WGS) entry which is preliminary data.</text>
</comment>
<keyword evidence="3" id="KW-1185">Reference proteome</keyword>
<dbReference type="OrthoDB" id="10002384at2759"/>
<dbReference type="PANTHER" id="PTHR34831:SF1">
    <property type="entry name" value="MIGRATION AND INVASION-INHIBITORY PROTEIN"/>
    <property type="match status" value="1"/>
</dbReference>
<proteinExistence type="predicted"/>